<evidence type="ECO:0000256" key="9">
    <source>
        <dbReference type="ARBA" id="ARBA00023136"/>
    </source>
</evidence>
<dbReference type="PROSITE" id="PS52015">
    <property type="entry name" value="TONB_CTD"/>
    <property type="match status" value="1"/>
</dbReference>
<evidence type="ECO:0000259" key="11">
    <source>
        <dbReference type="PROSITE" id="PS52015"/>
    </source>
</evidence>
<keyword evidence="3" id="KW-0813">Transport</keyword>
<evidence type="ECO:0000256" key="2">
    <source>
        <dbReference type="ARBA" id="ARBA00006555"/>
    </source>
</evidence>
<dbReference type="EMBL" id="JAQQXR010000006">
    <property type="protein sequence ID" value="MDC8759211.1"/>
    <property type="molecule type" value="Genomic_DNA"/>
</dbReference>
<dbReference type="InterPro" id="IPR006260">
    <property type="entry name" value="TonB/TolA_C"/>
</dbReference>
<comment type="caution">
    <text evidence="12">The sequence shown here is derived from an EMBL/GenBank/DDBJ whole genome shotgun (WGS) entry which is preliminary data.</text>
</comment>
<dbReference type="InterPro" id="IPR037682">
    <property type="entry name" value="TonB_C"/>
</dbReference>
<feature type="domain" description="TonB C-terminal" evidence="11">
    <location>
        <begin position="171"/>
        <end position="268"/>
    </location>
</feature>
<keyword evidence="8" id="KW-1133">Transmembrane helix</keyword>
<gene>
    <name evidence="12" type="ORF">OIK44_16640</name>
</gene>
<keyword evidence="4" id="KW-1003">Cell membrane</keyword>
<feature type="region of interest" description="Disordered" evidence="10">
    <location>
        <begin position="77"/>
        <end position="145"/>
    </location>
</feature>
<evidence type="ECO:0000256" key="4">
    <source>
        <dbReference type="ARBA" id="ARBA00022475"/>
    </source>
</evidence>
<feature type="compositionally biased region" description="Low complexity" evidence="10">
    <location>
        <begin position="95"/>
        <end position="106"/>
    </location>
</feature>
<dbReference type="PANTHER" id="PTHR33446">
    <property type="entry name" value="PROTEIN TONB-RELATED"/>
    <property type="match status" value="1"/>
</dbReference>
<evidence type="ECO:0000313" key="13">
    <source>
        <dbReference type="Proteomes" id="UP001221208"/>
    </source>
</evidence>
<evidence type="ECO:0000256" key="8">
    <source>
        <dbReference type="ARBA" id="ARBA00022989"/>
    </source>
</evidence>
<comment type="similarity">
    <text evidence="2">Belongs to the TonB family.</text>
</comment>
<evidence type="ECO:0000256" key="5">
    <source>
        <dbReference type="ARBA" id="ARBA00022519"/>
    </source>
</evidence>
<protein>
    <submittedName>
        <fullName evidence="12">TonB family protein</fullName>
    </submittedName>
</protein>
<proteinExistence type="inferred from homology"/>
<dbReference type="RefSeq" id="WP_273672255.1">
    <property type="nucleotide sequence ID" value="NZ_JAQQXR010000006.1"/>
</dbReference>
<evidence type="ECO:0000313" key="12">
    <source>
        <dbReference type="EMBL" id="MDC8759211.1"/>
    </source>
</evidence>
<evidence type="ECO:0000256" key="6">
    <source>
        <dbReference type="ARBA" id="ARBA00022692"/>
    </source>
</evidence>
<organism evidence="12 13">
    <name type="scientific">Janthinobacterium fluminis</name>
    <dbReference type="NCBI Taxonomy" id="2987524"/>
    <lineage>
        <taxon>Bacteria</taxon>
        <taxon>Pseudomonadati</taxon>
        <taxon>Pseudomonadota</taxon>
        <taxon>Betaproteobacteria</taxon>
        <taxon>Burkholderiales</taxon>
        <taxon>Oxalobacteraceae</taxon>
        <taxon>Janthinobacterium</taxon>
    </lineage>
</organism>
<dbReference type="Pfam" id="PF03544">
    <property type="entry name" value="TonB_C"/>
    <property type="match status" value="1"/>
</dbReference>
<dbReference type="Proteomes" id="UP001221208">
    <property type="component" value="Unassembled WGS sequence"/>
</dbReference>
<comment type="subcellular location">
    <subcellularLocation>
        <location evidence="1">Cell inner membrane</location>
        <topology evidence="1">Single-pass membrane protein</topology>
        <orientation evidence="1">Periplasmic side</orientation>
    </subcellularLocation>
</comment>
<keyword evidence="5" id="KW-0997">Cell inner membrane</keyword>
<keyword evidence="6" id="KW-0812">Transmembrane</keyword>
<reference evidence="12 13" key="1">
    <citation type="submission" date="2022-10" db="EMBL/GenBank/DDBJ databases">
        <title>Janthinobacterium sp. hw3 Genome sequencing.</title>
        <authorList>
            <person name="Park S."/>
        </authorList>
    </citation>
    <scope>NUCLEOTIDE SEQUENCE [LARGE SCALE GENOMIC DNA]</scope>
    <source>
        <strain evidence="13">hw3</strain>
    </source>
</reference>
<name>A0ABT5K2K7_9BURK</name>
<dbReference type="Gene3D" id="3.30.1150.10">
    <property type="match status" value="1"/>
</dbReference>
<evidence type="ECO:0000256" key="10">
    <source>
        <dbReference type="SAM" id="MobiDB-lite"/>
    </source>
</evidence>
<evidence type="ECO:0000256" key="7">
    <source>
        <dbReference type="ARBA" id="ARBA00022927"/>
    </source>
</evidence>
<sequence>MAALVAPAAPRPVMSWGIAMLLVSAVCLSLLRVLAHGPAAALPQTMPAAAVMLVFSSQIAAPESPRALAVGAREAIAASARPDRRAPEREKRPVAARAAAPQIVAAEEAKQRPVAAPEPTPSPDARPVEAPAQLPSSASSSAAPAPAALRAAQAAAPFNSDAPSASAVHSSWQSLVLSHLGKYKRYPGDARQRKRAGAAWVRFTVNGQGRVLASELLTSSGTPVLDREALLLLERAQPLPPPPEQMVRQGQVTVTLPVQFNLENNGAA</sequence>
<feature type="compositionally biased region" description="Low complexity" evidence="10">
    <location>
        <begin position="130"/>
        <end position="145"/>
    </location>
</feature>
<dbReference type="SUPFAM" id="SSF74653">
    <property type="entry name" value="TolA/TonB C-terminal domain"/>
    <property type="match status" value="1"/>
</dbReference>
<feature type="compositionally biased region" description="Basic and acidic residues" evidence="10">
    <location>
        <begin position="81"/>
        <end position="93"/>
    </location>
</feature>
<evidence type="ECO:0000256" key="1">
    <source>
        <dbReference type="ARBA" id="ARBA00004383"/>
    </source>
</evidence>
<dbReference type="InterPro" id="IPR051045">
    <property type="entry name" value="TonB-dependent_transducer"/>
</dbReference>
<evidence type="ECO:0000256" key="3">
    <source>
        <dbReference type="ARBA" id="ARBA00022448"/>
    </source>
</evidence>
<keyword evidence="7" id="KW-0653">Protein transport</keyword>
<keyword evidence="13" id="KW-1185">Reference proteome</keyword>
<dbReference type="PANTHER" id="PTHR33446:SF2">
    <property type="entry name" value="PROTEIN TONB"/>
    <property type="match status" value="1"/>
</dbReference>
<keyword evidence="9" id="KW-0472">Membrane</keyword>
<accession>A0ABT5K2K7</accession>
<dbReference type="NCBIfam" id="TIGR01352">
    <property type="entry name" value="tonB_Cterm"/>
    <property type="match status" value="1"/>
</dbReference>